<sequence>MKRYYWAIALMLFIGVGMSSQTIPVQAQAGGALLNPAQQQQLNLSQQQRQSLLRLTLKTNDRIMAILEPSQRRAFRTAIRQGKTTEEAMKGMNLRPAQKVELAKVMQLTQQEMLQIFTPEQVQILKQQRSQ</sequence>
<name>A0ABT6F126_9SYNE</name>
<proteinExistence type="predicted"/>
<dbReference type="Proteomes" id="UP001154265">
    <property type="component" value="Unassembled WGS sequence"/>
</dbReference>
<comment type="caution">
    <text evidence="1">The sequence shown here is derived from an EMBL/GenBank/DDBJ whole genome shotgun (WGS) entry which is preliminary data.</text>
</comment>
<evidence type="ECO:0000313" key="2">
    <source>
        <dbReference type="Proteomes" id="UP001154265"/>
    </source>
</evidence>
<gene>
    <name evidence="1" type="ORF">L3556_11410</name>
</gene>
<reference evidence="1" key="1">
    <citation type="journal article" date="2022" name="Genome Biol. Evol.">
        <title>A New Gene Family Diagnostic for Intracellular Biomineralization of Amorphous Ca Carbonates by Cyanobacteria.</title>
        <authorList>
            <person name="Benzerara K."/>
            <person name="Duprat E."/>
            <person name="Bitard-Feildel T."/>
            <person name="Caumes G."/>
            <person name="Cassier-Chauvat C."/>
            <person name="Chauvat F."/>
            <person name="Dezi M."/>
            <person name="Diop S.I."/>
            <person name="Gaschignard G."/>
            <person name="Gorgen S."/>
            <person name="Gugger M."/>
            <person name="Lopez-Garcia P."/>
            <person name="Millet M."/>
            <person name="Skouri-Panet F."/>
            <person name="Moreira D."/>
            <person name="Callebaut I."/>
        </authorList>
    </citation>
    <scope>NUCLEOTIDE SEQUENCE</scope>
    <source>
        <strain evidence="1">G9</strain>
    </source>
</reference>
<keyword evidence="2" id="KW-1185">Reference proteome</keyword>
<organism evidence="1 2">
    <name type="scientific">Candidatus Synechococcus calcipolaris G9</name>
    <dbReference type="NCBI Taxonomy" id="1497997"/>
    <lineage>
        <taxon>Bacteria</taxon>
        <taxon>Bacillati</taxon>
        <taxon>Cyanobacteriota</taxon>
        <taxon>Cyanophyceae</taxon>
        <taxon>Synechococcales</taxon>
        <taxon>Synechococcaceae</taxon>
        <taxon>Synechococcus</taxon>
    </lineage>
</organism>
<evidence type="ECO:0000313" key="1">
    <source>
        <dbReference type="EMBL" id="MDG2991532.1"/>
    </source>
</evidence>
<protein>
    <recommendedName>
        <fullName evidence="3">P pilus assembly/Cpx signaling pathway, periplasmic inhibitor/zinc-resistance associated protein</fullName>
    </recommendedName>
</protein>
<evidence type="ECO:0008006" key="3">
    <source>
        <dbReference type="Google" id="ProtNLM"/>
    </source>
</evidence>
<dbReference type="EMBL" id="JAKKUT010000002">
    <property type="protein sequence ID" value="MDG2991532.1"/>
    <property type="molecule type" value="Genomic_DNA"/>
</dbReference>
<dbReference type="RefSeq" id="WP_277867395.1">
    <property type="nucleotide sequence ID" value="NZ_JAKKUT010000002.1"/>
</dbReference>
<accession>A0ABT6F126</accession>
<reference evidence="1" key="2">
    <citation type="submission" date="2022-01" db="EMBL/GenBank/DDBJ databases">
        <authorList>
            <person name="Zivanovic Y."/>
            <person name="Moreira D."/>
            <person name="Lopez-Garcia P."/>
        </authorList>
    </citation>
    <scope>NUCLEOTIDE SEQUENCE</scope>
    <source>
        <strain evidence="1">G9</strain>
    </source>
</reference>